<protein>
    <submittedName>
        <fullName evidence="2">Uncharacterized protein</fullName>
    </submittedName>
</protein>
<accession>A0ABX8ZNN3</accession>
<evidence type="ECO:0000313" key="2">
    <source>
        <dbReference type="EMBL" id="QZD90595.1"/>
    </source>
</evidence>
<gene>
    <name evidence="2" type="ORF">K3148_04160</name>
</gene>
<dbReference type="Proteomes" id="UP000824281">
    <property type="component" value="Chromosome"/>
</dbReference>
<feature type="region of interest" description="Disordered" evidence="1">
    <location>
        <begin position="75"/>
        <end position="104"/>
    </location>
</feature>
<organism evidence="2 3">
    <name type="scientific">Qipengyuania aurantiaca</name>
    <dbReference type="NCBI Taxonomy" id="2867233"/>
    <lineage>
        <taxon>Bacteria</taxon>
        <taxon>Pseudomonadati</taxon>
        <taxon>Pseudomonadota</taxon>
        <taxon>Alphaproteobacteria</taxon>
        <taxon>Sphingomonadales</taxon>
        <taxon>Erythrobacteraceae</taxon>
        <taxon>Qipengyuania</taxon>
    </lineage>
</organism>
<evidence type="ECO:0000256" key="1">
    <source>
        <dbReference type="SAM" id="MobiDB-lite"/>
    </source>
</evidence>
<proteinExistence type="predicted"/>
<sequence length="217" mass="23305">MVPLIPAQVGRWMVLLVTLATICLFSWSMRPAHSSGAVVRVSLAKVPEERIVTFGHENHDYAALQLSPRDPLGIEFPESQEDSPVMPRPATRLASRPETQRKITPAARVKADANGILPIDYSLPEGVSSTKGGVSVAKTLAAEGGEATGLTIFLIGDALIEIDRNELLGALARLGAGERVSQVPPASDSGRLSLDRVRTAGIDLRYDAVRDRLVLRP</sequence>
<keyword evidence="3" id="KW-1185">Reference proteome</keyword>
<dbReference type="EMBL" id="CP081295">
    <property type="protein sequence ID" value="QZD90595.1"/>
    <property type="molecule type" value="Genomic_DNA"/>
</dbReference>
<reference evidence="2 3" key="1">
    <citation type="submission" date="2021-08" db="EMBL/GenBank/DDBJ databases">
        <title>Comparative Genomics Analysis of the Genus Qipengyuania Reveals Extensive Genetic Diversity and Metabolic Versatility, Including the Description of Fifteen Novel Species.</title>
        <authorList>
            <person name="Liu Y."/>
        </authorList>
    </citation>
    <scope>NUCLEOTIDE SEQUENCE [LARGE SCALE GENOMIC DNA]</scope>
    <source>
        <strain evidence="2 3">1NDH13</strain>
    </source>
</reference>
<name>A0ABX8ZNN3_9SPHN</name>
<dbReference type="RefSeq" id="WP_221426060.1">
    <property type="nucleotide sequence ID" value="NZ_CP081295.1"/>
</dbReference>
<evidence type="ECO:0000313" key="3">
    <source>
        <dbReference type="Proteomes" id="UP000824281"/>
    </source>
</evidence>